<gene>
    <name evidence="1" type="ORF">MTR67_001073</name>
</gene>
<organism evidence="1 2">
    <name type="scientific">Solanum verrucosum</name>
    <dbReference type="NCBI Taxonomy" id="315347"/>
    <lineage>
        <taxon>Eukaryota</taxon>
        <taxon>Viridiplantae</taxon>
        <taxon>Streptophyta</taxon>
        <taxon>Embryophyta</taxon>
        <taxon>Tracheophyta</taxon>
        <taxon>Spermatophyta</taxon>
        <taxon>Magnoliopsida</taxon>
        <taxon>eudicotyledons</taxon>
        <taxon>Gunneridae</taxon>
        <taxon>Pentapetalae</taxon>
        <taxon>asterids</taxon>
        <taxon>lamiids</taxon>
        <taxon>Solanales</taxon>
        <taxon>Solanaceae</taxon>
        <taxon>Solanoideae</taxon>
        <taxon>Solaneae</taxon>
        <taxon>Solanum</taxon>
    </lineage>
</organism>
<evidence type="ECO:0008006" key="3">
    <source>
        <dbReference type="Google" id="ProtNLM"/>
    </source>
</evidence>
<name>A0AAF0T830_SOLVR</name>
<dbReference type="Proteomes" id="UP001234989">
    <property type="component" value="Chromosome 1"/>
</dbReference>
<reference evidence="1" key="1">
    <citation type="submission" date="2023-08" db="EMBL/GenBank/DDBJ databases">
        <title>A de novo genome assembly of Solanum verrucosum Schlechtendal, a Mexican diploid species geographically isolated from the other diploid A-genome species in potato relatives.</title>
        <authorList>
            <person name="Hosaka K."/>
        </authorList>
    </citation>
    <scope>NUCLEOTIDE SEQUENCE</scope>
    <source>
        <tissue evidence="1">Young leaves</tissue>
    </source>
</reference>
<proteinExistence type="predicted"/>
<dbReference type="AlphaFoldDB" id="A0AAF0T830"/>
<keyword evidence="2" id="KW-1185">Reference proteome</keyword>
<protein>
    <recommendedName>
        <fullName evidence="3">Gag-pol polyprotein</fullName>
    </recommendedName>
</protein>
<evidence type="ECO:0000313" key="1">
    <source>
        <dbReference type="EMBL" id="WMV07688.1"/>
    </source>
</evidence>
<evidence type="ECO:0000313" key="2">
    <source>
        <dbReference type="Proteomes" id="UP001234989"/>
    </source>
</evidence>
<dbReference type="EMBL" id="CP133612">
    <property type="protein sequence ID" value="WMV07688.1"/>
    <property type="molecule type" value="Genomic_DNA"/>
</dbReference>
<sequence>MTTQANREVFFPVNLNVGITPTRIKDFTRMKPTEFHGSKVDEDPQEFIDEVYKIEINMELSTVEKASVAQVWFEQWKCDRVVDADPLDWEKFKGKFLDHSFSIEMRKTKLLELINM</sequence>
<accession>A0AAF0T830</accession>